<evidence type="ECO:0000256" key="8">
    <source>
        <dbReference type="SAM" id="SignalP"/>
    </source>
</evidence>
<evidence type="ECO:0000256" key="7">
    <source>
        <dbReference type="ARBA" id="ARBA00023237"/>
    </source>
</evidence>
<dbReference type="PANTHER" id="PTHR30026:SF20">
    <property type="entry name" value="OUTER MEMBRANE PROTEIN TOLC"/>
    <property type="match status" value="1"/>
</dbReference>
<dbReference type="AlphaFoldDB" id="A0A6M0CTV4"/>
<accession>A0A6M0CTV4</accession>
<evidence type="ECO:0000313" key="9">
    <source>
        <dbReference type="EMBL" id="NER60852.1"/>
    </source>
</evidence>
<dbReference type="GO" id="GO:1990281">
    <property type="term" value="C:efflux pump complex"/>
    <property type="evidence" value="ECO:0007669"/>
    <property type="project" value="TreeGrafter"/>
</dbReference>
<dbReference type="Proteomes" id="UP000480410">
    <property type="component" value="Unassembled WGS sequence"/>
</dbReference>
<dbReference type="EMBL" id="JAAHBV010000298">
    <property type="protein sequence ID" value="NER60852.1"/>
    <property type="molecule type" value="Genomic_DNA"/>
</dbReference>
<evidence type="ECO:0000256" key="2">
    <source>
        <dbReference type="ARBA" id="ARBA00007613"/>
    </source>
</evidence>
<keyword evidence="4" id="KW-1134">Transmembrane beta strand</keyword>
<dbReference type="GO" id="GO:0009279">
    <property type="term" value="C:cell outer membrane"/>
    <property type="evidence" value="ECO:0007669"/>
    <property type="project" value="UniProtKB-SubCell"/>
</dbReference>
<evidence type="ECO:0000313" key="10">
    <source>
        <dbReference type="Proteomes" id="UP000480410"/>
    </source>
</evidence>
<evidence type="ECO:0000256" key="5">
    <source>
        <dbReference type="ARBA" id="ARBA00022692"/>
    </source>
</evidence>
<feature type="signal peptide" evidence="8">
    <location>
        <begin position="1"/>
        <end position="20"/>
    </location>
</feature>
<dbReference type="GO" id="GO:0015562">
    <property type="term" value="F:efflux transmembrane transporter activity"/>
    <property type="evidence" value="ECO:0007669"/>
    <property type="project" value="InterPro"/>
</dbReference>
<feature type="non-terminal residue" evidence="9">
    <location>
        <position position="269"/>
    </location>
</feature>
<feature type="chain" id="PRO_5026941081" evidence="8">
    <location>
        <begin position="21"/>
        <end position="269"/>
    </location>
</feature>
<dbReference type="Gene3D" id="1.20.1600.10">
    <property type="entry name" value="Outer membrane efflux proteins (OEP)"/>
    <property type="match status" value="1"/>
</dbReference>
<dbReference type="Pfam" id="PF02321">
    <property type="entry name" value="OEP"/>
    <property type="match status" value="1"/>
</dbReference>
<evidence type="ECO:0000256" key="3">
    <source>
        <dbReference type="ARBA" id="ARBA00022448"/>
    </source>
</evidence>
<reference evidence="9 10" key="1">
    <citation type="submission" date="2020-02" db="EMBL/GenBank/DDBJ databases">
        <title>Broccoli isolated Pseudomonas sp.</title>
        <authorList>
            <person name="Fujikawa T."/>
            <person name="Sawada H."/>
        </authorList>
    </citation>
    <scope>NUCLEOTIDE SEQUENCE [LARGE SCALE GENOMIC DNA]</scope>
    <source>
        <strain evidence="9 10">MAFF212428</strain>
    </source>
</reference>
<evidence type="ECO:0000256" key="6">
    <source>
        <dbReference type="ARBA" id="ARBA00023136"/>
    </source>
</evidence>
<dbReference type="InterPro" id="IPR051906">
    <property type="entry name" value="TolC-like"/>
</dbReference>
<evidence type="ECO:0000256" key="1">
    <source>
        <dbReference type="ARBA" id="ARBA00004442"/>
    </source>
</evidence>
<sequence>MRTPNLVVGCLLWLCVPLQAAAQPPAADLWQLYQESRESDPRLLAAQARSRSSSWSEREALGQMLPQIGVSSAFNRTTSETALQQANYNGERYAIGLSQVLYNPELWHSYKRFAALSAVQDAQSRDTREAAGLELVERYFAVLAAEDALALAQAERRATRLNLERVQALFDKQMVKVTDVLEARARTDALASAEIAAANQVQVSREGLSQLIGRPVTEHLRRLGEQVPFNLPPEAREYWVQRALADNPALQAHQRAVLAAQAGEREARA</sequence>
<proteinExistence type="inferred from homology"/>
<dbReference type="InterPro" id="IPR003423">
    <property type="entry name" value="OMP_efflux"/>
</dbReference>
<evidence type="ECO:0000256" key="4">
    <source>
        <dbReference type="ARBA" id="ARBA00022452"/>
    </source>
</evidence>
<gene>
    <name evidence="9" type="ORF">G3435_14425</name>
</gene>
<name>A0A6M0CTV4_9PSED</name>
<keyword evidence="3" id="KW-0813">Transport</keyword>
<comment type="caution">
    <text evidence="9">The sequence shown here is derived from an EMBL/GenBank/DDBJ whole genome shotgun (WGS) entry which is preliminary data.</text>
</comment>
<protein>
    <submittedName>
        <fullName evidence="9">TolC family protein</fullName>
    </submittedName>
</protein>
<organism evidence="9 10">
    <name type="scientific">Pseudomonas brassicae</name>
    <dbReference type="NCBI Taxonomy" id="2708063"/>
    <lineage>
        <taxon>Bacteria</taxon>
        <taxon>Pseudomonadati</taxon>
        <taxon>Pseudomonadota</taxon>
        <taxon>Gammaproteobacteria</taxon>
        <taxon>Pseudomonadales</taxon>
        <taxon>Pseudomonadaceae</taxon>
        <taxon>Pseudomonas</taxon>
    </lineage>
</organism>
<dbReference type="SUPFAM" id="SSF56954">
    <property type="entry name" value="Outer membrane efflux proteins (OEP)"/>
    <property type="match status" value="1"/>
</dbReference>
<dbReference type="GO" id="GO:0015288">
    <property type="term" value="F:porin activity"/>
    <property type="evidence" value="ECO:0007669"/>
    <property type="project" value="TreeGrafter"/>
</dbReference>
<keyword evidence="7" id="KW-0998">Cell outer membrane</keyword>
<keyword evidence="5" id="KW-0812">Transmembrane</keyword>
<keyword evidence="8" id="KW-0732">Signal</keyword>
<dbReference type="PANTHER" id="PTHR30026">
    <property type="entry name" value="OUTER MEMBRANE PROTEIN TOLC"/>
    <property type="match status" value="1"/>
</dbReference>
<comment type="subcellular location">
    <subcellularLocation>
        <location evidence="1">Cell outer membrane</location>
    </subcellularLocation>
</comment>
<comment type="similarity">
    <text evidence="2">Belongs to the outer membrane factor (OMF) (TC 1.B.17) family.</text>
</comment>
<keyword evidence="6" id="KW-0472">Membrane</keyword>